<dbReference type="PATRIC" id="fig|1246626.3.peg.3108"/>
<keyword evidence="3" id="KW-1185">Reference proteome</keyword>
<organism evidence="2 3">
    <name type="scientific">Shouchella lehensis G1</name>
    <dbReference type="NCBI Taxonomy" id="1246626"/>
    <lineage>
        <taxon>Bacteria</taxon>
        <taxon>Bacillati</taxon>
        <taxon>Bacillota</taxon>
        <taxon>Bacilli</taxon>
        <taxon>Bacillales</taxon>
        <taxon>Bacillaceae</taxon>
        <taxon>Shouchella</taxon>
    </lineage>
</organism>
<accession>A0A060M546</accession>
<gene>
    <name evidence="2" type="ORF">BleG1_3114</name>
</gene>
<keyword evidence="1" id="KW-1133">Transmembrane helix</keyword>
<feature type="transmembrane region" description="Helical" evidence="1">
    <location>
        <begin position="35"/>
        <end position="54"/>
    </location>
</feature>
<dbReference type="KEGG" id="ble:BleG1_3114"/>
<dbReference type="AlphaFoldDB" id="A0A060M546"/>
<sequence length="81" mass="8794">MHPPYRYTRQTPQDFRRPYGYGGYGRRPFYGGGNALLGGFFGGLGGALVAPYLFGGGPGYGYGYGGYPPYGYPPYGGGYYY</sequence>
<name>A0A060M546_9BACI</name>
<dbReference type="eggNOG" id="ENOG5030EMD">
    <property type="taxonomic scope" value="Bacteria"/>
</dbReference>
<keyword evidence="1" id="KW-0812">Transmembrane</keyword>
<dbReference type="RefSeq" id="WP_051667613.1">
    <property type="nucleotide sequence ID" value="NZ_CP003923.1"/>
</dbReference>
<reference evidence="2 3" key="1">
    <citation type="journal article" date="2014" name="Gene">
        <title>A comparative genomic analysis of the alkalitolerant soil bacterium Bacillus lehensis G1.</title>
        <authorList>
            <person name="Noor Y.M."/>
            <person name="Samsulrizal N.H."/>
            <person name="Jema'on N.A."/>
            <person name="Low K.O."/>
            <person name="Ramli A.N."/>
            <person name="Alias N.I."/>
            <person name="Damis S.I."/>
            <person name="Fuzi S.F."/>
            <person name="Isa M.N."/>
            <person name="Murad A.M."/>
            <person name="Raih M.F."/>
            <person name="Bakar F.D."/>
            <person name="Najimudin N."/>
            <person name="Mahadi N.M."/>
            <person name="Illias R.M."/>
        </authorList>
    </citation>
    <scope>NUCLEOTIDE SEQUENCE [LARGE SCALE GENOMIC DNA]</scope>
    <source>
        <strain evidence="2 3">G1</strain>
    </source>
</reference>
<evidence type="ECO:0000256" key="1">
    <source>
        <dbReference type="SAM" id="Phobius"/>
    </source>
</evidence>
<protein>
    <submittedName>
        <fullName evidence="2">Uncharacterized protein</fullName>
    </submittedName>
</protein>
<keyword evidence="1" id="KW-0472">Membrane</keyword>
<dbReference type="Proteomes" id="UP000027142">
    <property type="component" value="Chromosome"/>
</dbReference>
<evidence type="ECO:0000313" key="2">
    <source>
        <dbReference type="EMBL" id="AIC95678.1"/>
    </source>
</evidence>
<dbReference type="EMBL" id="CP003923">
    <property type="protein sequence ID" value="AIC95678.1"/>
    <property type="molecule type" value="Genomic_DNA"/>
</dbReference>
<dbReference type="HOGENOM" id="CLU_2566729_0_0_9"/>
<proteinExistence type="predicted"/>
<evidence type="ECO:0000313" key="3">
    <source>
        <dbReference type="Proteomes" id="UP000027142"/>
    </source>
</evidence>